<protein>
    <recommendedName>
        <fullName evidence="1">SnoaL-like domain-containing protein</fullName>
    </recommendedName>
</protein>
<keyword evidence="3" id="KW-1185">Reference proteome</keyword>
<accession>A0A840S7G0</accession>
<evidence type="ECO:0000259" key="1">
    <source>
        <dbReference type="Pfam" id="PF12680"/>
    </source>
</evidence>
<sequence>MSQATLEKLYAAFAKADTDAMAECYADEVAFDDPAFSLRGKHEVVGMWSMLCANIRARDFKDWELRAGPFTASTAHWEPIYRFGGAQGRMVHNVIDSRFEFNSQGLITRQWDHFDFWAWSRQALGPAGLLLGWSPLLRNKVRRTARHNLDRFLAKA</sequence>
<evidence type="ECO:0000313" key="3">
    <source>
        <dbReference type="Proteomes" id="UP000554837"/>
    </source>
</evidence>
<dbReference type="InterPro" id="IPR037401">
    <property type="entry name" value="SnoaL-like"/>
</dbReference>
<organism evidence="2 3">
    <name type="scientific">Inhella inkyongensis</name>
    <dbReference type="NCBI Taxonomy" id="392593"/>
    <lineage>
        <taxon>Bacteria</taxon>
        <taxon>Pseudomonadati</taxon>
        <taxon>Pseudomonadota</taxon>
        <taxon>Betaproteobacteria</taxon>
        <taxon>Burkholderiales</taxon>
        <taxon>Sphaerotilaceae</taxon>
        <taxon>Inhella</taxon>
    </lineage>
</organism>
<dbReference type="Gene3D" id="3.10.450.50">
    <property type="match status" value="1"/>
</dbReference>
<feature type="domain" description="SnoaL-like" evidence="1">
    <location>
        <begin position="7"/>
        <end position="109"/>
    </location>
</feature>
<dbReference type="Pfam" id="PF12680">
    <property type="entry name" value="SnoaL_2"/>
    <property type="match status" value="1"/>
</dbReference>
<dbReference type="Proteomes" id="UP000554837">
    <property type="component" value="Unassembled WGS sequence"/>
</dbReference>
<dbReference type="RefSeq" id="WP_138856531.1">
    <property type="nucleotide sequence ID" value="NZ_CP040709.1"/>
</dbReference>
<dbReference type="AlphaFoldDB" id="A0A840S7G0"/>
<name>A0A840S7G0_9BURK</name>
<comment type="caution">
    <text evidence="2">The sequence shown here is derived from an EMBL/GenBank/DDBJ whole genome shotgun (WGS) entry which is preliminary data.</text>
</comment>
<dbReference type="EMBL" id="JACHHO010000004">
    <property type="protein sequence ID" value="MBB5205542.1"/>
    <property type="molecule type" value="Genomic_DNA"/>
</dbReference>
<proteinExistence type="predicted"/>
<dbReference type="SUPFAM" id="SSF54427">
    <property type="entry name" value="NTF2-like"/>
    <property type="match status" value="1"/>
</dbReference>
<gene>
    <name evidence="2" type="ORF">HNQ51_002861</name>
</gene>
<reference evidence="2 3" key="1">
    <citation type="submission" date="2020-08" db="EMBL/GenBank/DDBJ databases">
        <title>Genomic Encyclopedia of Type Strains, Phase IV (KMG-IV): sequencing the most valuable type-strain genomes for metagenomic binning, comparative biology and taxonomic classification.</title>
        <authorList>
            <person name="Goeker M."/>
        </authorList>
    </citation>
    <scope>NUCLEOTIDE SEQUENCE [LARGE SCALE GENOMIC DNA]</scope>
    <source>
        <strain evidence="2 3">DSM 23958</strain>
    </source>
</reference>
<dbReference type="InterPro" id="IPR032710">
    <property type="entry name" value="NTF2-like_dom_sf"/>
</dbReference>
<evidence type="ECO:0000313" key="2">
    <source>
        <dbReference type="EMBL" id="MBB5205542.1"/>
    </source>
</evidence>
<dbReference type="OrthoDB" id="391735at2"/>